<organism evidence="2 3">
    <name type="scientific">Rhizorhapis suberifaciens</name>
    <name type="common">corky root of lettuce</name>
    <dbReference type="NCBI Taxonomy" id="13656"/>
    <lineage>
        <taxon>Bacteria</taxon>
        <taxon>Pseudomonadati</taxon>
        <taxon>Pseudomonadota</taxon>
        <taxon>Alphaproteobacteria</taxon>
        <taxon>Sphingomonadales</taxon>
        <taxon>Sphingomonadaceae</taxon>
        <taxon>Rhizorhapis</taxon>
    </lineage>
</organism>
<dbReference type="InterPro" id="IPR002347">
    <property type="entry name" value="SDR_fam"/>
</dbReference>
<dbReference type="EMBL" id="JACHOV010000025">
    <property type="protein sequence ID" value="MBB4643008.1"/>
    <property type="molecule type" value="Genomic_DNA"/>
</dbReference>
<accession>A0A840HZR8</accession>
<dbReference type="EC" id="1.1.1.100" evidence="2"/>
<dbReference type="RefSeq" id="WP_184477574.1">
    <property type="nucleotide sequence ID" value="NZ_JACHOV010000025.1"/>
</dbReference>
<dbReference type="Gene3D" id="3.40.50.720">
    <property type="entry name" value="NAD(P)-binding Rossmann-like Domain"/>
    <property type="match status" value="1"/>
</dbReference>
<dbReference type="GO" id="GO:0004316">
    <property type="term" value="F:3-oxoacyl-[acyl-carrier-protein] reductase (NADPH) activity"/>
    <property type="evidence" value="ECO:0007669"/>
    <property type="project" value="UniProtKB-EC"/>
</dbReference>
<reference evidence="2 3" key="1">
    <citation type="submission" date="2020-08" db="EMBL/GenBank/DDBJ databases">
        <title>Genomic Encyclopedia of Type Strains, Phase IV (KMG-IV): sequencing the most valuable type-strain genomes for metagenomic binning, comparative biology and taxonomic classification.</title>
        <authorList>
            <person name="Goeker M."/>
        </authorList>
    </citation>
    <scope>NUCLEOTIDE SEQUENCE [LARGE SCALE GENOMIC DNA]</scope>
    <source>
        <strain evidence="2 3">DSM 7465</strain>
    </source>
</reference>
<dbReference type="PANTHER" id="PTHR42879">
    <property type="entry name" value="3-OXOACYL-(ACYL-CARRIER-PROTEIN) REDUCTASE"/>
    <property type="match status" value="1"/>
</dbReference>
<comment type="similarity">
    <text evidence="1">Belongs to the short-chain dehydrogenases/reductases (SDR) family.</text>
</comment>
<sequence length="262" mass="27819">MELGINGRRAIVNGGSAGLGRGAALALAREGVNVFISSRGEERLLATCKELSDLSGGTVTPIVADHGTTEGRARILAACPDPDILVGTCSPPPYVENFRDISADDWRANLEITLLSPIEMMKSVIDGMIDRRWGRIVNITTAGAKYPHPLRILSGAPRAALANYCHAVAKQVMQHNVTINMVMPAMHDTAGIRDIYAKDAAANGITVEEQLDLVSRTIPIPAGHFGDPEDCGAIVAMFCSQQANYITSQGLCVDGGFSSSIF</sequence>
<protein>
    <submittedName>
        <fullName evidence="2">3-oxoacyl-[acyl-carrier protein] reductase</fullName>
        <ecNumber evidence="2">1.1.1.100</ecNumber>
    </submittedName>
</protein>
<evidence type="ECO:0000256" key="1">
    <source>
        <dbReference type="ARBA" id="ARBA00006484"/>
    </source>
</evidence>
<dbReference type="AlphaFoldDB" id="A0A840HZR8"/>
<proteinExistence type="inferred from homology"/>
<dbReference type="PANTHER" id="PTHR42879:SF6">
    <property type="entry name" value="NADPH-DEPENDENT REDUCTASE BACG"/>
    <property type="match status" value="1"/>
</dbReference>
<dbReference type="Proteomes" id="UP000575068">
    <property type="component" value="Unassembled WGS sequence"/>
</dbReference>
<comment type="caution">
    <text evidence="2">The sequence shown here is derived from an EMBL/GenBank/DDBJ whole genome shotgun (WGS) entry which is preliminary data.</text>
</comment>
<gene>
    <name evidence="2" type="ORF">HNQ99_003346</name>
</gene>
<dbReference type="InterPro" id="IPR050259">
    <property type="entry name" value="SDR"/>
</dbReference>
<dbReference type="Pfam" id="PF13561">
    <property type="entry name" value="adh_short_C2"/>
    <property type="match status" value="1"/>
</dbReference>
<keyword evidence="2" id="KW-0560">Oxidoreductase</keyword>
<evidence type="ECO:0000313" key="2">
    <source>
        <dbReference type="EMBL" id="MBB4643008.1"/>
    </source>
</evidence>
<evidence type="ECO:0000313" key="3">
    <source>
        <dbReference type="Proteomes" id="UP000575068"/>
    </source>
</evidence>
<name>A0A840HZR8_9SPHN</name>
<keyword evidence="3" id="KW-1185">Reference proteome</keyword>
<dbReference type="SUPFAM" id="SSF51735">
    <property type="entry name" value="NAD(P)-binding Rossmann-fold domains"/>
    <property type="match status" value="1"/>
</dbReference>
<dbReference type="InterPro" id="IPR036291">
    <property type="entry name" value="NAD(P)-bd_dom_sf"/>
</dbReference>
<dbReference type="PRINTS" id="PR00081">
    <property type="entry name" value="GDHRDH"/>
</dbReference>